<accession>A0AAD8LQD4</accession>
<feature type="region of interest" description="Disordered" evidence="1">
    <location>
        <begin position="1"/>
        <end position="25"/>
    </location>
</feature>
<protein>
    <submittedName>
        <fullName evidence="2">Uncharacterized protein</fullName>
    </submittedName>
</protein>
<dbReference type="Proteomes" id="UP001230268">
    <property type="component" value="Unassembled WGS sequence"/>
</dbReference>
<evidence type="ECO:0000256" key="1">
    <source>
        <dbReference type="SAM" id="MobiDB-lite"/>
    </source>
</evidence>
<feature type="region of interest" description="Disordered" evidence="1">
    <location>
        <begin position="76"/>
        <end position="114"/>
    </location>
</feature>
<evidence type="ECO:0000313" key="3">
    <source>
        <dbReference type="Proteomes" id="UP001230268"/>
    </source>
</evidence>
<sequence>MALPAERQTELGSLKKRNTTTAVAPSNKKDGVALYQELNKLKSGLPKALVTEFDKRKVRTVEEAAKVASALRSKRIASHKISNNNKKRDTAKRKQALKPAELTRPGGKSTRNTIDTMKRAINSGIVKL</sequence>
<dbReference type="AlphaFoldDB" id="A0AAD8LQD4"/>
<name>A0AAD8LQD4_BABGI</name>
<organism evidence="2 3">
    <name type="scientific">Babesia gibsoni</name>
    <dbReference type="NCBI Taxonomy" id="33632"/>
    <lineage>
        <taxon>Eukaryota</taxon>
        <taxon>Sar</taxon>
        <taxon>Alveolata</taxon>
        <taxon>Apicomplexa</taxon>
        <taxon>Aconoidasida</taxon>
        <taxon>Piroplasmida</taxon>
        <taxon>Babesiidae</taxon>
        <taxon>Babesia</taxon>
    </lineage>
</organism>
<proteinExistence type="predicted"/>
<dbReference type="EMBL" id="JAVEPI010000002">
    <property type="protein sequence ID" value="KAK1443753.1"/>
    <property type="molecule type" value="Genomic_DNA"/>
</dbReference>
<gene>
    <name evidence="2" type="ORF">BgAZ_206290</name>
</gene>
<reference evidence="2" key="1">
    <citation type="submission" date="2023-08" db="EMBL/GenBank/DDBJ databases">
        <title>Draft sequence of the Babesia gibsoni genome.</title>
        <authorList>
            <person name="Yamagishi J.Y."/>
            <person name="Xuan X.X."/>
        </authorList>
    </citation>
    <scope>NUCLEOTIDE SEQUENCE</scope>
    <source>
        <strain evidence="2">Azabu</strain>
    </source>
</reference>
<comment type="caution">
    <text evidence="2">The sequence shown here is derived from an EMBL/GenBank/DDBJ whole genome shotgun (WGS) entry which is preliminary data.</text>
</comment>
<keyword evidence="3" id="KW-1185">Reference proteome</keyword>
<evidence type="ECO:0000313" key="2">
    <source>
        <dbReference type="EMBL" id="KAK1443753.1"/>
    </source>
</evidence>